<protein>
    <submittedName>
        <fullName evidence="4">Transcriptional regulator, AraC family</fullName>
    </submittedName>
</protein>
<dbReference type="PANTHER" id="PTHR47893:SF1">
    <property type="entry name" value="REGULATORY PROTEIN PCHR"/>
    <property type="match status" value="1"/>
</dbReference>
<dbReference type="AlphaFoldDB" id="A0A1W1C712"/>
<evidence type="ECO:0000259" key="3">
    <source>
        <dbReference type="PROSITE" id="PS01124"/>
    </source>
</evidence>
<dbReference type="InterPro" id="IPR009057">
    <property type="entry name" value="Homeodomain-like_sf"/>
</dbReference>
<dbReference type="PANTHER" id="PTHR47893">
    <property type="entry name" value="REGULATORY PROTEIN PCHR"/>
    <property type="match status" value="1"/>
</dbReference>
<keyword evidence="2" id="KW-0804">Transcription</keyword>
<dbReference type="SMART" id="SM00342">
    <property type="entry name" value="HTH_ARAC"/>
    <property type="match status" value="1"/>
</dbReference>
<accession>A0A1W1C712</accession>
<dbReference type="InterPro" id="IPR018060">
    <property type="entry name" value="HTH_AraC"/>
</dbReference>
<dbReference type="PROSITE" id="PS01124">
    <property type="entry name" value="HTH_ARAC_FAMILY_2"/>
    <property type="match status" value="1"/>
</dbReference>
<dbReference type="GO" id="GO:0003700">
    <property type="term" value="F:DNA-binding transcription factor activity"/>
    <property type="evidence" value="ECO:0007669"/>
    <property type="project" value="InterPro"/>
</dbReference>
<dbReference type="Gene3D" id="1.10.10.60">
    <property type="entry name" value="Homeodomain-like"/>
    <property type="match status" value="2"/>
</dbReference>
<feature type="domain" description="HTH araC/xylS-type" evidence="3">
    <location>
        <begin position="206"/>
        <end position="303"/>
    </location>
</feature>
<organism evidence="4">
    <name type="scientific">hydrothermal vent metagenome</name>
    <dbReference type="NCBI Taxonomy" id="652676"/>
    <lineage>
        <taxon>unclassified sequences</taxon>
        <taxon>metagenomes</taxon>
        <taxon>ecological metagenomes</taxon>
    </lineage>
</organism>
<dbReference type="Pfam" id="PF12833">
    <property type="entry name" value="HTH_18"/>
    <property type="match status" value="1"/>
</dbReference>
<gene>
    <name evidence="4" type="ORF">MNB_SV-10-1150</name>
</gene>
<dbReference type="SUPFAM" id="SSF46689">
    <property type="entry name" value="Homeodomain-like"/>
    <property type="match status" value="2"/>
</dbReference>
<keyword evidence="1" id="KW-0805">Transcription regulation</keyword>
<evidence type="ECO:0000256" key="1">
    <source>
        <dbReference type="ARBA" id="ARBA00023015"/>
    </source>
</evidence>
<sequence>MDSFFFNITERRYKVTEICKGKNTYRQRVDISNGIVFLENRSEDCTEVLRLKNLDRMVMIVMAKQGTLMIEDHLSDRQESVKEGNIVIFSSSRQDMLLYIAEQKTSDIFILFIADFFLKRYLSGNRQEPIDFLYDKMQYDVSLERINTLPIDALALYRINKILHVSHKDTMQSIRAEHQVIEFMIHRFSLLDIVDDVTEETLVLACKAKSILLKDFIEPPTVEGLAHLCATNASKLKKVFKKVYNTTIHAYVQKLRLEEANILLKEEDLTIGEIAKKVGYRHQGYFSKLFFLNYGVYPKDLMR</sequence>
<evidence type="ECO:0000256" key="2">
    <source>
        <dbReference type="ARBA" id="ARBA00023163"/>
    </source>
</evidence>
<dbReference type="EMBL" id="FPHL01000026">
    <property type="protein sequence ID" value="SFV61471.1"/>
    <property type="molecule type" value="Genomic_DNA"/>
</dbReference>
<proteinExistence type="predicted"/>
<dbReference type="InterPro" id="IPR053142">
    <property type="entry name" value="PchR_regulatory_protein"/>
</dbReference>
<evidence type="ECO:0000313" key="4">
    <source>
        <dbReference type="EMBL" id="SFV61471.1"/>
    </source>
</evidence>
<name>A0A1W1C712_9ZZZZ</name>
<reference evidence="4" key="1">
    <citation type="submission" date="2016-10" db="EMBL/GenBank/DDBJ databases">
        <authorList>
            <person name="de Groot N.N."/>
        </authorList>
    </citation>
    <scope>NUCLEOTIDE SEQUENCE</scope>
</reference>
<dbReference type="GO" id="GO:0043565">
    <property type="term" value="F:sequence-specific DNA binding"/>
    <property type="evidence" value="ECO:0007669"/>
    <property type="project" value="InterPro"/>
</dbReference>